<organism evidence="1 2">
    <name type="scientific">Candidatus Beckwithbacteria bacterium GW2011_GWA2_43_10</name>
    <dbReference type="NCBI Taxonomy" id="1618369"/>
    <lineage>
        <taxon>Bacteria</taxon>
        <taxon>Candidatus Beckwithiibacteriota</taxon>
    </lineage>
</organism>
<accession>A0A0G1C2M6</accession>
<evidence type="ECO:0008006" key="3">
    <source>
        <dbReference type="Google" id="ProtNLM"/>
    </source>
</evidence>
<proteinExistence type="predicted"/>
<dbReference type="EMBL" id="LCEW01000024">
    <property type="protein sequence ID" value="KKS79925.1"/>
    <property type="molecule type" value="Genomic_DNA"/>
</dbReference>
<evidence type="ECO:0000313" key="2">
    <source>
        <dbReference type="Proteomes" id="UP000034213"/>
    </source>
</evidence>
<dbReference type="STRING" id="1618369.UV54_C0024G0009"/>
<name>A0A0G1C2M6_9BACT</name>
<reference evidence="1 2" key="1">
    <citation type="journal article" date="2015" name="Nature">
        <title>rRNA introns, odd ribosomes, and small enigmatic genomes across a large radiation of phyla.</title>
        <authorList>
            <person name="Brown C.T."/>
            <person name="Hug L.A."/>
            <person name="Thomas B.C."/>
            <person name="Sharon I."/>
            <person name="Castelle C.J."/>
            <person name="Singh A."/>
            <person name="Wilkins M.J."/>
            <person name="Williams K.H."/>
            <person name="Banfield J.F."/>
        </authorList>
    </citation>
    <scope>NUCLEOTIDE SEQUENCE [LARGE SCALE GENOMIC DNA]</scope>
</reference>
<gene>
    <name evidence="1" type="ORF">UV54_C0024G0009</name>
</gene>
<comment type="caution">
    <text evidence="1">The sequence shown here is derived from an EMBL/GenBank/DDBJ whole genome shotgun (WGS) entry which is preliminary data.</text>
</comment>
<dbReference type="Proteomes" id="UP000034213">
    <property type="component" value="Unassembled WGS sequence"/>
</dbReference>
<sequence length="209" mass="22211">MNITDKKRLLVSLLVVTVVGVGAGAATAAFLTARRTTSVNRFEQGTLDLDVASAGVAVEPFVIENIGEFGDISGTKEWTITNTGTLPGRLLVRIKNLQNNENGCNDQEKETEPGCALDNIGELGGVINLKLSLNGTDAVSSFLADADQGNIGTAWKALPTITLQPNDTVTVGAHWATGEADYGNEVQSDDLTFDMDFRLIQQITGDIEN</sequence>
<protein>
    <recommendedName>
        <fullName evidence="3">Camelysin metallo-endopeptidase</fullName>
    </recommendedName>
</protein>
<evidence type="ECO:0000313" key="1">
    <source>
        <dbReference type="EMBL" id="KKS79925.1"/>
    </source>
</evidence>
<dbReference type="AlphaFoldDB" id="A0A0G1C2M6"/>